<dbReference type="PANTHER" id="PTHR30590:SF2">
    <property type="entry name" value="INNER MEMBRANE PROTEIN"/>
    <property type="match status" value="1"/>
</dbReference>
<keyword evidence="1" id="KW-1133">Transmembrane helix</keyword>
<protein>
    <recommendedName>
        <fullName evidence="2">DUF418 domain-containing protein</fullName>
    </recommendedName>
</protein>
<feature type="transmembrane region" description="Helical" evidence="1">
    <location>
        <begin position="188"/>
        <end position="210"/>
    </location>
</feature>
<name>A0A286GGB0_9PROT</name>
<gene>
    <name evidence="3" type="ORF">SAMN05421508_10431</name>
</gene>
<dbReference type="RefSeq" id="WP_097279009.1">
    <property type="nucleotide sequence ID" value="NZ_OCNJ01000004.1"/>
</dbReference>
<feature type="transmembrane region" description="Helical" evidence="1">
    <location>
        <begin position="12"/>
        <end position="36"/>
    </location>
</feature>
<dbReference type="PANTHER" id="PTHR30590">
    <property type="entry name" value="INNER MEMBRANE PROTEIN"/>
    <property type="match status" value="1"/>
</dbReference>
<accession>A0A286GGB0</accession>
<dbReference type="EMBL" id="OCNJ01000004">
    <property type="protein sequence ID" value="SOD94563.1"/>
    <property type="molecule type" value="Genomic_DNA"/>
</dbReference>
<keyword evidence="1" id="KW-0472">Membrane</keyword>
<feature type="transmembrane region" description="Helical" evidence="1">
    <location>
        <begin position="302"/>
        <end position="325"/>
    </location>
</feature>
<feature type="transmembrane region" description="Helical" evidence="1">
    <location>
        <begin position="331"/>
        <end position="355"/>
    </location>
</feature>
<proteinExistence type="predicted"/>
<reference evidence="3 4" key="1">
    <citation type="submission" date="2017-09" db="EMBL/GenBank/DDBJ databases">
        <authorList>
            <person name="Ehlers B."/>
            <person name="Leendertz F.H."/>
        </authorList>
    </citation>
    <scope>NUCLEOTIDE SEQUENCE [LARGE SCALE GENOMIC DNA]</scope>
    <source>
        <strain evidence="3 4">USBA 140</strain>
    </source>
</reference>
<evidence type="ECO:0000259" key="2">
    <source>
        <dbReference type="Pfam" id="PF04235"/>
    </source>
</evidence>
<dbReference type="Proteomes" id="UP000219621">
    <property type="component" value="Unassembled WGS sequence"/>
</dbReference>
<evidence type="ECO:0000256" key="1">
    <source>
        <dbReference type="SAM" id="Phobius"/>
    </source>
</evidence>
<dbReference type="InterPro" id="IPR052529">
    <property type="entry name" value="Bact_Transport_Assoc"/>
</dbReference>
<organism evidence="3 4">
    <name type="scientific">Caenispirillum bisanense</name>
    <dbReference type="NCBI Taxonomy" id="414052"/>
    <lineage>
        <taxon>Bacteria</taxon>
        <taxon>Pseudomonadati</taxon>
        <taxon>Pseudomonadota</taxon>
        <taxon>Alphaproteobacteria</taxon>
        <taxon>Rhodospirillales</taxon>
        <taxon>Novispirillaceae</taxon>
        <taxon>Caenispirillum</taxon>
    </lineage>
</organism>
<sequence length="369" mass="37980">MATAVRNGSVDVVRAVALVGICVVNVPFLGLPLEALFTPPEAPADRAVAFAVEALLQAKVFLLFSFVFGWGLHVQAQAAARAGACFGRRWSRRLAVLAVLGCLHAVFVFTGDILLLYALLGALVWPLRAASPRTLLRIAAAMVPVAAVCLASLGVLLSGDLGLGSAAGLSGSFGEATRARLADWPATFGFLLLFQAPLAFAAFAAGIAAGRLGVFEADSPHRRRLKRAVPLLAAVGVPLNLLYAAAMGGWLPPEYEGLELAGFMALAPGAPLLSAVYLSLLLDAADRVRLPSLVVTAGRNSLSVYVAQGVVAGVLFGGYGAGLFAAIGHAWLVPVALAVAAVAVTAVGLVAARFGRGPLEALLRRVTYA</sequence>
<feature type="transmembrane region" description="Helical" evidence="1">
    <location>
        <begin position="48"/>
        <end position="74"/>
    </location>
</feature>
<dbReference type="OrthoDB" id="9807744at2"/>
<dbReference type="AlphaFoldDB" id="A0A286GGB0"/>
<keyword evidence="4" id="KW-1185">Reference proteome</keyword>
<feature type="transmembrane region" description="Helical" evidence="1">
    <location>
        <begin position="135"/>
        <end position="157"/>
    </location>
</feature>
<dbReference type="InterPro" id="IPR007349">
    <property type="entry name" value="DUF418"/>
</dbReference>
<keyword evidence="1" id="KW-0812">Transmembrane</keyword>
<feature type="transmembrane region" description="Helical" evidence="1">
    <location>
        <begin position="231"/>
        <end position="251"/>
    </location>
</feature>
<feature type="domain" description="DUF418" evidence="2">
    <location>
        <begin position="209"/>
        <end position="368"/>
    </location>
</feature>
<feature type="transmembrane region" description="Helical" evidence="1">
    <location>
        <begin position="94"/>
        <end position="123"/>
    </location>
</feature>
<evidence type="ECO:0000313" key="3">
    <source>
        <dbReference type="EMBL" id="SOD94563.1"/>
    </source>
</evidence>
<feature type="transmembrane region" description="Helical" evidence="1">
    <location>
        <begin position="263"/>
        <end position="282"/>
    </location>
</feature>
<dbReference type="Pfam" id="PF04235">
    <property type="entry name" value="DUF418"/>
    <property type="match status" value="1"/>
</dbReference>
<evidence type="ECO:0000313" key="4">
    <source>
        <dbReference type="Proteomes" id="UP000219621"/>
    </source>
</evidence>